<dbReference type="Proteomes" id="UP000078486">
    <property type="component" value="Unassembled WGS sequence"/>
</dbReference>
<reference evidence="2 3" key="1">
    <citation type="submission" date="2016-01" db="EMBL/GenBank/DDBJ databases">
        <title>High potential of lignocellulose degradation of a new Verrucomicrobia species.</title>
        <authorList>
            <person name="Wang Y."/>
            <person name="Shi Y."/>
            <person name="Qiu Z."/>
            <person name="Liu S."/>
            <person name="Yang H."/>
        </authorList>
    </citation>
    <scope>NUCLEOTIDE SEQUENCE [LARGE SCALE GENOMIC DNA]</scope>
    <source>
        <strain evidence="2 3">TSB47</strain>
    </source>
</reference>
<keyword evidence="1" id="KW-0732">Signal</keyword>
<feature type="chain" id="PRO_5008089178" description="Glycoside hydrolase family 42 N-terminal domain-containing protein" evidence="1">
    <location>
        <begin position="31"/>
        <end position="1401"/>
    </location>
</feature>
<evidence type="ECO:0008006" key="4">
    <source>
        <dbReference type="Google" id="ProtNLM"/>
    </source>
</evidence>
<feature type="signal peptide" evidence="1">
    <location>
        <begin position="1"/>
        <end position="30"/>
    </location>
</feature>
<dbReference type="STRING" id="1184151.AW736_07335"/>
<accession>A0A178INF2</accession>
<dbReference type="OrthoDB" id="843469at2"/>
<organism evidence="2 3">
    <name type="scientific">Termitidicoccus mucosus</name>
    <dbReference type="NCBI Taxonomy" id="1184151"/>
    <lineage>
        <taxon>Bacteria</taxon>
        <taxon>Pseudomonadati</taxon>
        <taxon>Verrucomicrobiota</taxon>
        <taxon>Opitutia</taxon>
        <taxon>Opitutales</taxon>
        <taxon>Opitutaceae</taxon>
        <taxon>Termitidicoccus</taxon>
    </lineage>
</organism>
<evidence type="ECO:0000256" key="1">
    <source>
        <dbReference type="SAM" id="SignalP"/>
    </source>
</evidence>
<dbReference type="EMBL" id="LRRQ01000054">
    <property type="protein sequence ID" value="OAM90596.1"/>
    <property type="molecule type" value="Genomic_DNA"/>
</dbReference>
<dbReference type="RefSeq" id="WP_145928657.1">
    <property type="nucleotide sequence ID" value="NZ_CP109796.1"/>
</dbReference>
<sequence length="1401" mass="154277">MKPSRYSFPRPSLPFSLAVLFFLGLAAADAEPFRIQRDVSAADRGGIPLPKDWKDPGTGPLPAANFTADYDFEVPEDGWYVLSFQHMPSLAREVFVDGRRVSLYLGLSMRSAAEWAGKPMEAGAGWTKEASLPLTAGRHTLTVKRVGRMSFPAGFARAWKIETAGESPRDRVEAFIAGRRELRRGEPLLLRLTGGGGNIAAVYDIVRIDEMSGRETPVARAEFPASPEMRVLDLAVPCDEEGVFTLAAKSGGEKLGASDFITNGGGTYFVIDTAAAPAPGADAGMKRRLVFDIDCVANTVNGAPVRAGKNYWEANGATRVVAAPAGRYRESNDGRGPDVDPHPRAAAENFSGFAYLLENVAPGRPLVIEIEHPDDDWRSVCVSIVDVFERSDAGKMQGYLPPTFGYETGGYLPLSNTMLTETVMFWPNGRDVHLGLVSSRLGKRAAAARIRVFEVEGELPPGGVTGGGRVVGMWMEEHERWHTHFNTPKNAGPAARDFIGLKRTMEWLAHTGVNAFWPTAVAYQQCTYDSPILDGFLLKPYNIPRLSALLCEKHRIGYLAEIFLARLRYFDEHVMTEGVENPSDLYTRSWWGFSMEGREPGGTWPYWNVLHPRVQDMMISIYGELADSLADTSSFIGLSGRLDAWQWEGLYALTGMDWGYEDWTVRRFENETGIAVPDGGDPEKRFEARHRFLTGEKIKPRWVAWRGEKVTGFLLRLAERMRQAKPGVVFYLCGDGRQDENHGLSLSENILERMAGSGIDLEKLSASPGVGLLPTAAFGRGKTFTYLADQRSYDRLRNPEYSKAGYNRERGFALYGAYQEWGPEFPLAKLGAPLPRWHYCSSSAAAGVNALEPLASALAGQDSMVIREGGYPLIYGRREFHTRWMEEFSRLPRRPFEPVEFARDPVAVWQREEPDKLLFYAVNREHYPVGISLEIAGAGAVTPLGRAGGVPMKNGSLKLKLEPYQLLSFEAPAGAVIRSARVAVPEEKIAFVRGRLAFARGLLDRIERGPFKESLSGRERRRCRDITDEAAEAFARGAYWRARTLLSSAPMMAAYEKTGRYPDGQVETRFPNLMENLAGGRFEPDDPFIDADALARSCVPGGCGGLVDSETFNPEWRFARVATAKAGVIEVELEAPAPALYQLYIGHVARAAGPITVALGGKPCALPAEVCVPGAPEKSVMPPVLLPGGRTRVRFEGADGFGIYALKLVPQLRALDTTRWAAAGPFEGFWKNAAMKDENVKRGMETVYGPENDASPTAVFRNENNRALRWTTTGVPVGTHEDAGVNFATRAGLPGYGIGYAQTFIESPDDRDVLIYIGTDWWANAWLNGEQLKPAGNEKIWRTAGAWFNAWKPRPAAAKLKKGVNRLLVKNQGGSLYSWFTCHITDAGGLRIEPDASPLAR</sequence>
<gene>
    <name evidence="2" type="ORF">AW736_07335</name>
</gene>
<keyword evidence="3" id="KW-1185">Reference proteome</keyword>
<evidence type="ECO:0000313" key="2">
    <source>
        <dbReference type="EMBL" id="OAM90596.1"/>
    </source>
</evidence>
<evidence type="ECO:0000313" key="3">
    <source>
        <dbReference type="Proteomes" id="UP000078486"/>
    </source>
</evidence>
<name>A0A178INF2_9BACT</name>
<protein>
    <recommendedName>
        <fullName evidence="4">Glycoside hydrolase family 42 N-terminal domain-containing protein</fullName>
    </recommendedName>
</protein>
<dbReference type="Gene3D" id="3.20.20.80">
    <property type="entry name" value="Glycosidases"/>
    <property type="match status" value="1"/>
</dbReference>
<proteinExistence type="predicted"/>
<comment type="caution">
    <text evidence="2">The sequence shown here is derived from an EMBL/GenBank/DDBJ whole genome shotgun (WGS) entry which is preliminary data.</text>
</comment>